<evidence type="ECO:0000313" key="5">
    <source>
        <dbReference type="Proteomes" id="UP000489190"/>
    </source>
</evidence>
<feature type="transmembrane region" description="Helical" evidence="1">
    <location>
        <begin position="60"/>
        <end position="79"/>
    </location>
</feature>
<dbReference type="PANTHER" id="PTHR34980:SF3">
    <property type="entry name" value="BLR8105 PROTEIN"/>
    <property type="match status" value="1"/>
</dbReference>
<proteinExistence type="predicted"/>
<feature type="transmembrane region" description="Helical" evidence="1">
    <location>
        <begin position="135"/>
        <end position="164"/>
    </location>
</feature>
<feature type="transmembrane region" description="Helical" evidence="1">
    <location>
        <begin position="32"/>
        <end position="54"/>
    </location>
</feature>
<evidence type="ECO:0000256" key="1">
    <source>
        <dbReference type="SAM" id="Phobius"/>
    </source>
</evidence>
<protein>
    <submittedName>
        <fullName evidence="3">DUF805 domain-containing protein</fullName>
    </submittedName>
</protein>
<keyword evidence="1" id="KW-0812">Transmembrane</keyword>
<dbReference type="Proteomes" id="UP000441404">
    <property type="component" value="Unassembled WGS sequence"/>
</dbReference>
<sequence>MPEPSLGNTPSQTPFATLDPLGFDGRIGRLRFLVWSTVITLIAIVTGVLVLLAVNVSPTLGITCGATLAIAYAFISLRIGAQRLHDLNWSAWMLLLHLVPMANLVLAVMMLLMPGTEGPNKYGPPPPPNSRSVTIGAWIIIFFIGLSLFVMAALFALGLMATLINAATSNTL</sequence>
<dbReference type="AlphaFoldDB" id="A0A0J6L0F2"/>
<evidence type="ECO:0000313" key="2">
    <source>
        <dbReference type="EMBL" id="MQT48553.1"/>
    </source>
</evidence>
<dbReference type="OrthoDB" id="9812349at2"/>
<dbReference type="EMBL" id="WIWI01000039">
    <property type="protein sequence ID" value="MQT90529.1"/>
    <property type="molecule type" value="Genomic_DNA"/>
</dbReference>
<organism evidence="3 5">
    <name type="scientific">Pseudomonas helleri</name>
    <dbReference type="NCBI Taxonomy" id="1608996"/>
    <lineage>
        <taxon>Bacteria</taxon>
        <taxon>Pseudomonadati</taxon>
        <taxon>Pseudomonadota</taxon>
        <taxon>Gammaproteobacteria</taxon>
        <taxon>Pseudomonadales</taxon>
        <taxon>Pseudomonadaceae</taxon>
        <taxon>Pseudomonas</taxon>
    </lineage>
</organism>
<reference evidence="4 5" key="1">
    <citation type="submission" date="2019-10" db="EMBL/GenBank/DDBJ databases">
        <title>Evaluation of single-gene subtyping targets for Pseudomonas.</title>
        <authorList>
            <person name="Reichler S.J."/>
            <person name="Orsi R.H."/>
            <person name="Wiedmann M."/>
            <person name="Martin N.H."/>
            <person name="Murphy S.I."/>
        </authorList>
    </citation>
    <scope>NUCLEOTIDE SEQUENCE [LARGE SCALE GENOMIC DNA]</scope>
    <source>
        <strain evidence="3 5">FSL R10-3254</strain>
        <strain evidence="2 4">FSL R10-3257</strain>
    </source>
</reference>
<gene>
    <name evidence="3" type="ORF">GHO39_15495</name>
    <name evidence="2" type="ORF">GHO40_17755</name>
</gene>
<dbReference type="STRING" id="1608996.TU84_20070"/>
<accession>A0A0J6L0F2</accession>
<dbReference type="Pfam" id="PF05656">
    <property type="entry name" value="DUF805"/>
    <property type="match status" value="1"/>
</dbReference>
<dbReference type="PANTHER" id="PTHR34980">
    <property type="entry name" value="INNER MEMBRANE PROTEIN-RELATED-RELATED"/>
    <property type="match status" value="1"/>
</dbReference>
<keyword evidence="1" id="KW-1133">Transmembrane helix</keyword>
<comment type="caution">
    <text evidence="3">The sequence shown here is derived from an EMBL/GenBank/DDBJ whole genome shotgun (WGS) entry which is preliminary data.</text>
</comment>
<feature type="transmembrane region" description="Helical" evidence="1">
    <location>
        <begin position="91"/>
        <end position="115"/>
    </location>
</feature>
<keyword evidence="1" id="KW-0472">Membrane</keyword>
<dbReference type="Proteomes" id="UP000489190">
    <property type="component" value="Unassembled WGS sequence"/>
</dbReference>
<dbReference type="GO" id="GO:0005886">
    <property type="term" value="C:plasma membrane"/>
    <property type="evidence" value="ECO:0007669"/>
    <property type="project" value="TreeGrafter"/>
</dbReference>
<evidence type="ECO:0000313" key="4">
    <source>
        <dbReference type="Proteomes" id="UP000441404"/>
    </source>
</evidence>
<dbReference type="InterPro" id="IPR008523">
    <property type="entry name" value="DUF805"/>
</dbReference>
<name>A0A0J6L0F2_9PSED</name>
<evidence type="ECO:0000313" key="3">
    <source>
        <dbReference type="EMBL" id="MQT90529.1"/>
    </source>
</evidence>
<dbReference type="RefSeq" id="WP_048372180.1">
    <property type="nucleotide sequence ID" value="NZ_JYLD01000014.1"/>
</dbReference>
<dbReference type="EMBL" id="WIWJ01000034">
    <property type="protein sequence ID" value="MQT48553.1"/>
    <property type="molecule type" value="Genomic_DNA"/>
</dbReference>